<dbReference type="InterPro" id="IPR036034">
    <property type="entry name" value="PDZ_sf"/>
</dbReference>
<name>A0A2S9YGE4_9BACT</name>
<protein>
    <recommendedName>
        <fullName evidence="4">PDZ domain-containing protein</fullName>
    </recommendedName>
</protein>
<evidence type="ECO:0000256" key="1">
    <source>
        <dbReference type="SAM" id="SignalP"/>
    </source>
</evidence>
<evidence type="ECO:0008006" key="4">
    <source>
        <dbReference type="Google" id="ProtNLM"/>
    </source>
</evidence>
<evidence type="ECO:0000313" key="2">
    <source>
        <dbReference type="EMBL" id="PRQ04183.1"/>
    </source>
</evidence>
<dbReference type="PROSITE" id="PS51257">
    <property type="entry name" value="PROKAR_LIPOPROTEIN"/>
    <property type="match status" value="1"/>
</dbReference>
<feature type="signal peptide" evidence="1">
    <location>
        <begin position="1"/>
        <end position="29"/>
    </location>
</feature>
<keyword evidence="3" id="KW-1185">Reference proteome</keyword>
<feature type="chain" id="PRO_5015703650" description="PDZ domain-containing protein" evidence="1">
    <location>
        <begin position="30"/>
        <end position="626"/>
    </location>
</feature>
<proteinExistence type="predicted"/>
<dbReference type="AlphaFoldDB" id="A0A2S9YGE4"/>
<keyword evidence="1" id="KW-0732">Signal</keyword>
<evidence type="ECO:0000313" key="3">
    <source>
        <dbReference type="Proteomes" id="UP000237968"/>
    </source>
</evidence>
<gene>
    <name evidence="2" type="ORF">ENSA5_10210</name>
</gene>
<organism evidence="2 3">
    <name type="scientific">Enhygromyxa salina</name>
    <dbReference type="NCBI Taxonomy" id="215803"/>
    <lineage>
        <taxon>Bacteria</taxon>
        <taxon>Pseudomonadati</taxon>
        <taxon>Myxococcota</taxon>
        <taxon>Polyangia</taxon>
        <taxon>Nannocystales</taxon>
        <taxon>Nannocystaceae</taxon>
        <taxon>Enhygromyxa</taxon>
    </lineage>
</organism>
<reference evidence="2 3" key="1">
    <citation type="submission" date="2018-03" db="EMBL/GenBank/DDBJ databases">
        <title>Draft Genome Sequences of the Obligatory Marine Myxobacteria Enhygromyxa salina SWB005.</title>
        <authorList>
            <person name="Poehlein A."/>
            <person name="Moghaddam J.A."/>
            <person name="Harms H."/>
            <person name="Alanjari M."/>
            <person name="Koenig G.M."/>
            <person name="Daniel R."/>
            <person name="Schaeberle T.F."/>
        </authorList>
    </citation>
    <scope>NUCLEOTIDE SEQUENCE [LARGE SCALE GENOMIC DNA]</scope>
    <source>
        <strain evidence="2 3">SWB005</strain>
    </source>
</reference>
<accession>A0A2S9YGE4</accession>
<dbReference type="Proteomes" id="UP000237968">
    <property type="component" value="Unassembled WGS sequence"/>
</dbReference>
<dbReference type="SUPFAM" id="SSF50156">
    <property type="entry name" value="PDZ domain-like"/>
    <property type="match status" value="1"/>
</dbReference>
<comment type="caution">
    <text evidence="2">The sequence shown here is derived from an EMBL/GenBank/DDBJ whole genome shotgun (WGS) entry which is preliminary data.</text>
</comment>
<dbReference type="EMBL" id="PVNK01000056">
    <property type="protein sequence ID" value="PRQ04183.1"/>
    <property type="molecule type" value="Genomic_DNA"/>
</dbReference>
<sequence length="626" mass="66689">MRCAHELAFLRTGACAAALLAAACRPAVAPTPIPTSTATSTPAAVAPVDVEPSLRVRITPALEPDPSVAVHIELRGPAEPDEALRTWSLAGPLAGPVEVRAGDAKGPLRAVVEDSAGPSTGLRFSFDRTPTPPLELDYVLAPVAADRGRLARLALDDTHLFATGEALLFLPEGARDRRQTLAIDIDTGAFESSLGEDGVTGMPPLRAASSFAAAASTEFEGWAFELRRAAFVAGSLEWAEFESMQGDDRWLGIGLSRFDQRWSAAEVAGVRSAIDSDIGMPTPDPFVTILVSTMASADEASVLAELRGRGLVIAVGIHKVWDAAVRINTTQALVARWLGGVARVLEPGLEHADERALWFELGATRFVARELLYELGLLADEDYTAELDAIELELASSPVRELSLAELAELVAAADPELPASLQPAADARAQLAARGAMVMAWFDQQLVAQSEHGLTRIEEVLRMLVATAVSDQRRELSLDELLARVASKLSREQPPTAALRADFEAVVGAGRRPALAADVFGPCFRPRKGKTRRFELGFVDVTGPGDERPSVAALDPQGPAAKAGLRPDDRLLSLDYVLGDAEQPVRLTVERAGGPVELEYQPAGPSVRVVRWQRLAGVAPEACVR</sequence>